<proteinExistence type="predicted"/>
<reference evidence="3 4" key="1">
    <citation type="submission" date="2019-03" db="EMBL/GenBank/DDBJ databases">
        <title>Genomic Encyclopedia of Type Strains, Phase IV (KMG-IV): sequencing the most valuable type-strain genomes for metagenomic binning, comparative biology and taxonomic classification.</title>
        <authorList>
            <person name="Goeker M."/>
        </authorList>
    </citation>
    <scope>NUCLEOTIDE SEQUENCE [LARGE SCALE GENOMIC DNA]</scope>
    <source>
        <strain evidence="3 4">DSM 10053</strain>
    </source>
</reference>
<feature type="domain" description="Filamentation induced by cAMP protein Fic-like C-terminal" evidence="2">
    <location>
        <begin position="447"/>
        <end position="504"/>
    </location>
</feature>
<dbReference type="Proteomes" id="UP000295496">
    <property type="component" value="Unassembled WGS sequence"/>
</dbReference>
<evidence type="ECO:0000313" key="4">
    <source>
        <dbReference type="Proteomes" id="UP000295496"/>
    </source>
</evidence>
<comment type="caution">
    <text evidence="3">The sequence shown here is derived from an EMBL/GenBank/DDBJ whole genome shotgun (WGS) entry which is preliminary data.</text>
</comment>
<protein>
    <submittedName>
        <fullName evidence="3">Putative HTH transcriptional regulator</fullName>
    </submittedName>
</protein>
<organism evidence="3 4">
    <name type="scientific">Lonepinella koalarum</name>
    <dbReference type="NCBI Taxonomy" id="53417"/>
    <lineage>
        <taxon>Bacteria</taxon>
        <taxon>Pseudomonadati</taxon>
        <taxon>Pseudomonadota</taxon>
        <taxon>Gammaproteobacteria</taxon>
        <taxon>Pasteurellales</taxon>
        <taxon>Pasteurellaceae</taxon>
        <taxon>Lonepinella</taxon>
    </lineage>
</organism>
<dbReference type="Gene3D" id="3.30.950.30">
    <property type="entry name" value="Schlafen, AAA domain"/>
    <property type="match status" value="1"/>
</dbReference>
<feature type="domain" description="Schlafen AlbA-2" evidence="1">
    <location>
        <begin position="14"/>
        <end position="132"/>
    </location>
</feature>
<dbReference type="Pfam" id="PF13749">
    <property type="entry name" value="HATPase_c_4"/>
    <property type="match status" value="1"/>
</dbReference>
<evidence type="ECO:0000259" key="2">
    <source>
        <dbReference type="Pfam" id="PF21247"/>
    </source>
</evidence>
<dbReference type="InterPro" id="IPR007421">
    <property type="entry name" value="Schlafen_AlbA_2_dom"/>
</dbReference>
<dbReference type="PANTHER" id="PTHR30595:SF6">
    <property type="entry name" value="SCHLAFEN ALBA-2 DOMAIN-CONTAINING PROTEIN"/>
    <property type="match status" value="1"/>
</dbReference>
<dbReference type="PANTHER" id="PTHR30595">
    <property type="entry name" value="GLPR-RELATED TRANSCRIPTIONAL REPRESSOR"/>
    <property type="match status" value="1"/>
</dbReference>
<dbReference type="EMBL" id="SMGJ01000002">
    <property type="protein sequence ID" value="TCK70528.1"/>
    <property type="molecule type" value="Genomic_DNA"/>
</dbReference>
<keyword evidence="4" id="KW-1185">Reference proteome</keyword>
<accession>A0A4R1KYF7</accession>
<dbReference type="AlphaFoldDB" id="A0A4R1KYF7"/>
<dbReference type="Pfam" id="PF21247">
    <property type="entry name" value="Fic-like_C"/>
    <property type="match status" value="1"/>
</dbReference>
<sequence length="518" mass="59314">MNKTELLQKLTDIEWDDFEVKSAHNGLPENIWETVSAFSNGSGGWIVLGIEQKGKIYEIVGVSNAEKLEQNFTTVLRSRDKFSVLINPLCKKYHFDNKTVLAFFIPAAEQKPVYFNKLANTFIRTGSGDQRASKEEINALLRDQLFGVMSAKPALRTTLDDINRTTLGRYRDYMARFNPALPYNTMPEDEFLQRLQIVDGEHLTYGGLLFLGKNIAINRNISDFRVDLLEIPGRSYAEAEPRYTFRLEEQENLWEYYFAIIERLKRYVDMPFKMNDLGIAVENSPQLEALREALVNMLMHTDYFSVAKPRVRIFSDRIEFENPGSFPLPIEELLKTDVSVPRNPVIAKLFRHVKLAENAGFGFDKILVWETETHTKVNFDKSIAFSKVTFPLAKKLGDIEQAGDKLGGSQGQVTDHVTMQVGTKSGPSRDQVGTKSDICLIDEQKFLLEQWQDEHSLLDLMNWLSRSNRTKFRQQILTPLLEQGIAEMTIPDKPNSRLQRYRLTEKGRALALKIANGK</sequence>
<evidence type="ECO:0000313" key="3">
    <source>
        <dbReference type="EMBL" id="TCK70528.1"/>
    </source>
</evidence>
<name>A0A4R1KYF7_9PAST</name>
<dbReference type="InterPro" id="IPR038475">
    <property type="entry name" value="RecG_C_sf"/>
</dbReference>
<dbReference type="Pfam" id="PF04326">
    <property type="entry name" value="SLFN_AlbA_2"/>
    <property type="match status" value="1"/>
</dbReference>
<evidence type="ECO:0000259" key="1">
    <source>
        <dbReference type="Pfam" id="PF04326"/>
    </source>
</evidence>
<dbReference type="Gene3D" id="3.30.565.60">
    <property type="match status" value="1"/>
</dbReference>
<dbReference type="InterPro" id="IPR038461">
    <property type="entry name" value="Schlafen_AlbA_2_dom_sf"/>
</dbReference>
<dbReference type="InterPro" id="IPR049514">
    <property type="entry name" value="Fic-like_C"/>
</dbReference>
<gene>
    <name evidence="3" type="ORF">EV692_0807</name>
</gene>
<dbReference type="RefSeq" id="WP_165867206.1">
    <property type="nucleotide sequence ID" value="NZ_CP170642.1"/>
</dbReference>